<evidence type="ECO:0000313" key="1">
    <source>
        <dbReference type="EMBL" id="MDX8305163.1"/>
    </source>
</evidence>
<dbReference type="InterPro" id="IPR027417">
    <property type="entry name" value="P-loop_NTPase"/>
</dbReference>
<reference evidence="1 3" key="1">
    <citation type="journal article" date="2023" name="Phytobiomes J">
        <title>Deciphering the key players within the bacterial microbiota associated with aerial crown gall tumors on rhododendron: Insights into the gallobiome.</title>
        <authorList>
            <person name="Kuzmanovic N."/>
            <person name="Nesme J."/>
            <person name="Wolf J."/>
            <person name="Neumann-Schaal M."/>
            <person name="Petersen J."/>
            <person name="Fernandez-Gnecco G."/>
            <person name="Sproeer C."/>
            <person name="Bunk B."/>
            <person name="Overmann J."/>
            <person name="Sorensen S.J."/>
            <person name="Idczak E."/>
            <person name="Smalla K."/>
        </authorList>
    </citation>
    <scope>NUCLEOTIDE SEQUENCE</scope>
    <source>
        <strain evidence="1">Rho-11.1</strain>
        <strain evidence="2">Rho-14.1</strain>
        <strain evidence="3">rho-14.1</strain>
    </source>
</reference>
<dbReference type="Gene3D" id="3.40.50.300">
    <property type="entry name" value="P-loop containing nucleotide triphosphate hydrolases"/>
    <property type="match status" value="1"/>
</dbReference>
<comment type="caution">
    <text evidence="1">The sequence shown here is derived from an EMBL/GenBank/DDBJ whole genome shotgun (WGS) entry which is preliminary data.</text>
</comment>
<protein>
    <submittedName>
        <fullName evidence="1">Uncharacterized protein</fullName>
    </submittedName>
</protein>
<dbReference type="SUPFAM" id="SSF52540">
    <property type="entry name" value="P-loop containing nucleoside triphosphate hydrolases"/>
    <property type="match status" value="1"/>
</dbReference>
<organism evidence="1">
    <name type="scientific">Agrobacterium rosae</name>
    <dbReference type="NCBI Taxonomy" id="1972867"/>
    <lineage>
        <taxon>Bacteria</taxon>
        <taxon>Pseudomonadati</taxon>
        <taxon>Pseudomonadota</taxon>
        <taxon>Alphaproteobacteria</taxon>
        <taxon>Hyphomicrobiales</taxon>
        <taxon>Rhizobiaceae</taxon>
        <taxon>Rhizobium/Agrobacterium group</taxon>
        <taxon>Agrobacterium</taxon>
    </lineage>
</organism>
<name>A0AAW9FQT7_9HYPH</name>
<evidence type="ECO:0000313" key="3">
    <source>
        <dbReference type="Proteomes" id="UP001277561"/>
    </source>
</evidence>
<dbReference type="AlphaFoldDB" id="A0AAW9FQT7"/>
<proteinExistence type="predicted"/>
<dbReference type="EMBL" id="JAVRAF010000014">
    <property type="protein sequence ID" value="MDX8305163.1"/>
    <property type="molecule type" value="Genomic_DNA"/>
</dbReference>
<dbReference type="RefSeq" id="WP_320188617.1">
    <property type="nucleotide sequence ID" value="NZ_CP192786.1"/>
</dbReference>
<evidence type="ECO:0000313" key="2">
    <source>
        <dbReference type="EMBL" id="MDX8332372.1"/>
    </source>
</evidence>
<dbReference type="Proteomes" id="UP001277561">
    <property type="component" value="Unassembled WGS sequence"/>
</dbReference>
<dbReference type="EMBL" id="JAVRAD010000017">
    <property type="protein sequence ID" value="MDX8332372.1"/>
    <property type="molecule type" value="Genomic_DNA"/>
</dbReference>
<gene>
    <name evidence="1" type="ORF">RMR22_23215</name>
    <name evidence="2" type="ORF">RMS29_24500</name>
</gene>
<accession>A0AAW9FQT7</accession>
<keyword evidence="3" id="KW-1185">Reference proteome</keyword>
<sequence>MSKFSDDYCHLSGFDPDIDQPVFYAHDGSECTILEVQGMRDILSTDEATVAMRDFFGSEIGPLLKKHGHFISVSFETSGNTLQQVERLFRPIRDAAKIKELSVEVLVNEAFELTLKRARYSKTLVACWTKPDAVLKGDLKEARSDNKKARSDLPPAVKAMQPFSRLEPISAEHGAFVGRVASALDASGVQVVELGPDEDGHRPDLAEVRKGLLFHETPDNWKPFGPGDRKYPGVKSTHDNDLSEFFAPPLSMQIMSAGMIAKNNMRSLQLGGRAYALAAMQLFPRSMYPFNDLLASIKNGADPDMPLRVAFHIEGGPFNVGLKQVLASFASLTGPKSKNLFLNLKEMSRIAQQDRETFVKSWIVACTWREPNESEETLERRRSYLIRSMMGWGDAQVSDTTKNPMMSLAETVPGMVKRVDSIKPTFVPMGDMAMIMPFHSSAPVFDRGETIFTTTEGKIAPHNAFSSEQNYWLTLIFATPGAGKSVLMNRLNYEFTAHSKGRTMPFVCVIDIGVSSSGFIRLIQEALPPERQHEAYYRRLFNDRDNSVNFLDLGLGRRTPLPREKKFIERFLVTLIGDTDREQHYEQIVQKVVTRIFQLKSDLEISSSPNTWEAGHDPRVDEACEKHGIPLSSREKWWTIVDRLVEKKDFVSAIRAQRYAMPLLQDVARVLSEQNIISEYDEDAVKFMKQAINAAIERYPIFSYPTKLDFGEARVISVDLNDVKQDGQDAASYRNNSLMYMIARHLFVQKIGGDAEEISSMDFPRPMRALYQTYWERRYEDIAETPKRLCFDEYHMTGGAGGIAQQVLADVRVGRKWGMEIILASQLLRDFEIMQSMASTIFILKAETNELREQIQQTFGFSDAVKEQLYKHVHGTGKKNADGVNFLANYKLKQAERWIVLNNFLGPTLLWALTTRAQDRNVREECYKRFSVNEALSMLALRYPEGTVGQDWDVMANQNNVDETSIARRLVDRLIVESVNDRRKRESVEIV</sequence>